<evidence type="ECO:0000313" key="3">
    <source>
        <dbReference type="Proteomes" id="UP001597263"/>
    </source>
</evidence>
<sequence>MAKTQPVEQPFMLDNYYIRRKTSRRHSRSARYAPACAFIGFCLLVVGVALHRFSLIQQPDLVFLVALSVFFAVLALLLSVKSFYNLWRSGDTGGRRALRASFLAILTLVPPALVLVQISVTPRIHDISTDLENSVQFNTVMSNEPDLLQGHEPNFRIRMLSYLGLNDLIAENSLTSDAVPDMLQQISAYPEVSGRQYDSAQDHVLKAVLKVMKEQGITATGSAGVAGEDIDVSVEGVAKTLILGLRSDLAVRLRDEAEQTTVDMRAVSRYGRYDLGFNAALIESFFNALDLEMRNAVPDAPEE</sequence>
<protein>
    <submittedName>
        <fullName evidence="2">DUF1499 domain-containing protein</fullName>
    </submittedName>
</protein>
<dbReference type="EMBL" id="JBHTMA010000040">
    <property type="protein sequence ID" value="MFD1228909.1"/>
    <property type="molecule type" value="Genomic_DNA"/>
</dbReference>
<proteinExistence type="predicted"/>
<feature type="transmembrane region" description="Helical" evidence="1">
    <location>
        <begin position="29"/>
        <end position="49"/>
    </location>
</feature>
<evidence type="ECO:0000313" key="2">
    <source>
        <dbReference type="EMBL" id="MFD1228909.1"/>
    </source>
</evidence>
<reference evidence="3" key="1">
    <citation type="journal article" date="2019" name="Int. J. Syst. Evol. Microbiol.">
        <title>The Global Catalogue of Microorganisms (GCM) 10K type strain sequencing project: providing services to taxonomists for standard genome sequencing and annotation.</title>
        <authorList>
            <consortium name="The Broad Institute Genomics Platform"/>
            <consortium name="The Broad Institute Genome Sequencing Center for Infectious Disease"/>
            <person name="Wu L."/>
            <person name="Ma J."/>
        </authorList>
    </citation>
    <scope>NUCLEOTIDE SEQUENCE [LARGE SCALE GENOMIC DNA]</scope>
    <source>
        <strain evidence="3">CCUG 49584</strain>
    </source>
</reference>
<feature type="transmembrane region" description="Helical" evidence="1">
    <location>
        <begin position="100"/>
        <end position="120"/>
    </location>
</feature>
<dbReference type="RefSeq" id="WP_289385823.1">
    <property type="nucleotide sequence ID" value="NZ_JAUCBM010000001.1"/>
</dbReference>
<evidence type="ECO:0000256" key="1">
    <source>
        <dbReference type="SAM" id="Phobius"/>
    </source>
</evidence>
<name>A0ABW3V8T5_9HYPH</name>
<dbReference type="Pfam" id="PF07386">
    <property type="entry name" value="DUF1499"/>
    <property type="match status" value="1"/>
</dbReference>
<feature type="transmembrane region" description="Helical" evidence="1">
    <location>
        <begin position="61"/>
        <end position="80"/>
    </location>
</feature>
<accession>A0ABW3V8T5</accession>
<keyword evidence="3" id="KW-1185">Reference proteome</keyword>
<keyword evidence="1" id="KW-0472">Membrane</keyword>
<keyword evidence="1" id="KW-0812">Transmembrane</keyword>
<dbReference type="Proteomes" id="UP001597263">
    <property type="component" value="Unassembled WGS sequence"/>
</dbReference>
<dbReference type="InterPro" id="IPR010865">
    <property type="entry name" value="DUF1499"/>
</dbReference>
<keyword evidence="1" id="KW-1133">Transmembrane helix</keyword>
<comment type="caution">
    <text evidence="2">The sequence shown here is derived from an EMBL/GenBank/DDBJ whole genome shotgun (WGS) entry which is preliminary data.</text>
</comment>
<organism evidence="2 3">
    <name type="scientific">Pseudochrobactrum kiredjianiae</name>
    <dbReference type="NCBI Taxonomy" id="386305"/>
    <lineage>
        <taxon>Bacteria</taxon>
        <taxon>Pseudomonadati</taxon>
        <taxon>Pseudomonadota</taxon>
        <taxon>Alphaproteobacteria</taxon>
        <taxon>Hyphomicrobiales</taxon>
        <taxon>Brucellaceae</taxon>
        <taxon>Pseudochrobactrum</taxon>
    </lineage>
</organism>
<gene>
    <name evidence="2" type="ORF">ACFQ35_17335</name>
</gene>